<dbReference type="EMBL" id="GBRH01218414">
    <property type="protein sequence ID" value="JAD79481.1"/>
    <property type="molecule type" value="Transcribed_RNA"/>
</dbReference>
<protein>
    <submittedName>
        <fullName evidence="1">Uncharacterized protein</fullName>
    </submittedName>
</protein>
<name>A0A0A9CV69_ARUDO</name>
<proteinExistence type="predicted"/>
<dbReference type="AlphaFoldDB" id="A0A0A9CV69"/>
<reference evidence="1" key="1">
    <citation type="submission" date="2014-09" db="EMBL/GenBank/DDBJ databases">
        <authorList>
            <person name="Magalhaes I.L.F."/>
            <person name="Oliveira U."/>
            <person name="Santos F.R."/>
            <person name="Vidigal T.H.D.A."/>
            <person name="Brescovit A.D."/>
            <person name="Santos A.J."/>
        </authorList>
    </citation>
    <scope>NUCLEOTIDE SEQUENCE</scope>
    <source>
        <tissue evidence="1">Shoot tissue taken approximately 20 cm above the soil surface</tissue>
    </source>
</reference>
<organism evidence="1">
    <name type="scientific">Arundo donax</name>
    <name type="common">Giant reed</name>
    <name type="synonym">Donax arundinaceus</name>
    <dbReference type="NCBI Taxonomy" id="35708"/>
    <lineage>
        <taxon>Eukaryota</taxon>
        <taxon>Viridiplantae</taxon>
        <taxon>Streptophyta</taxon>
        <taxon>Embryophyta</taxon>
        <taxon>Tracheophyta</taxon>
        <taxon>Spermatophyta</taxon>
        <taxon>Magnoliopsida</taxon>
        <taxon>Liliopsida</taxon>
        <taxon>Poales</taxon>
        <taxon>Poaceae</taxon>
        <taxon>PACMAD clade</taxon>
        <taxon>Arundinoideae</taxon>
        <taxon>Arundineae</taxon>
        <taxon>Arundo</taxon>
    </lineage>
</organism>
<accession>A0A0A9CV69</accession>
<sequence length="68" mass="7776">MVCHLCSSSRSRAICLIPVATFAPSSPIAQKWRYWISREYCESLTICPLCCDKFPLSPCHFIHTYPPL</sequence>
<reference evidence="1" key="2">
    <citation type="journal article" date="2015" name="Data Brief">
        <title>Shoot transcriptome of the giant reed, Arundo donax.</title>
        <authorList>
            <person name="Barrero R.A."/>
            <person name="Guerrero F.D."/>
            <person name="Moolhuijzen P."/>
            <person name="Goolsby J.A."/>
            <person name="Tidwell J."/>
            <person name="Bellgard S.E."/>
            <person name="Bellgard M.I."/>
        </authorList>
    </citation>
    <scope>NUCLEOTIDE SEQUENCE</scope>
    <source>
        <tissue evidence="1">Shoot tissue taken approximately 20 cm above the soil surface</tissue>
    </source>
</reference>
<evidence type="ECO:0000313" key="1">
    <source>
        <dbReference type="EMBL" id="JAD79481.1"/>
    </source>
</evidence>